<dbReference type="PROSITE" id="PS00570">
    <property type="entry name" value="RING_HYDROXYL_ALPHA"/>
    <property type="match status" value="1"/>
</dbReference>
<feature type="domain" description="Rieske" evidence="8">
    <location>
        <begin position="42"/>
        <end position="149"/>
    </location>
</feature>
<dbReference type="CDD" id="cd03469">
    <property type="entry name" value="Rieske_RO_Alpha_N"/>
    <property type="match status" value="1"/>
</dbReference>
<dbReference type="InterPro" id="IPR015881">
    <property type="entry name" value="ARHD_Rieske_2Fe_2S"/>
</dbReference>
<dbReference type="GO" id="GO:0051537">
    <property type="term" value="F:2 iron, 2 sulfur cluster binding"/>
    <property type="evidence" value="ECO:0007669"/>
    <property type="project" value="UniProtKB-KW"/>
</dbReference>
<dbReference type="Pfam" id="PF00355">
    <property type="entry name" value="Rieske"/>
    <property type="match status" value="1"/>
</dbReference>
<evidence type="ECO:0000256" key="7">
    <source>
        <dbReference type="ARBA" id="ARBA00023027"/>
    </source>
</evidence>
<dbReference type="GO" id="GO:0005506">
    <property type="term" value="F:iron ion binding"/>
    <property type="evidence" value="ECO:0007669"/>
    <property type="project" value="InterPro"/>
</dbReference>
<comment type="cofactor">
    <cofactor evidence="1">
        <name>Fe cation</name>
        <dbReference type="ChEBI" id="CHEBI:24875"/>
    </cofactor>
</comment>
<dbReference type="Gene3D" id="3.90.380.10">
    <property type="entry name" value="Naphthalene 1,2-dioxygenase Alpha Subunit, Chain A, domain 1"/>
    <property type="match status" value="2"/>
</dbReference>
<evidence type="ECO:0000256" key="1">
    <source>
        <dbReference type="ARBA" id="ARBA00001962"/>
    </source>
</evidence>
<accession>A0A382ESK6</accession>
<proteinExistence type="predicted"/>
<evidence type="ECO:0000256" key="6">
    <source>
        <dbReference type="ARBA" id="ARBA00023014"/>
    </source>
</evidence>
<evidence type="ECO:0000259" key="8">
    <source>
        <dbReference type="PROSITE" id="PS51296"/>
    </source>
</evidence>
<dbReference type="Gene3D" id="2.102.10.10">
    <property type="entry name" value="Rieske [2Fe-2S] iron-sulphur domain"/>
    <property type="match status" value="1"/>
</dbReference>
<dbReference type="GO" id="GO:0016491">
    <property type="term" value="F:oxidoreductase activity"/>
    <property type="evidence" value="ECO:0007669"/>
    <property type="project" value="UniProtKB-KW"/>
</dbReference>
<evidence type="ECO:0000313" key="9">
    <source>
        <dbReference type="EMBL" id="SVB53312.1"/>
    </source>
</evidence>
<organism evidence="9">
    <name type="scientific">marine metagenome</name>
    <dbReference type="NCBI Taxonomy" id="408172"/>
    <lineage>
        <taxon>unclassified sequences</taxon>
        <taxon>metagenomes</taxon>
        <taxon>ecological metagenomes</taxon>
    </lineage>
</organism>
<keyword evidence="2" id="KW-0001">2Fe-2S</keyword>
<dbReference type="SUPFAM" id="SSF50022">
    <property type="entry name" value="ISP domain"/>
    <property type="match status" value="1"/>
</dbReference>
<dbReference type="EMBL" id="UINC01045944">
    <property type="protein sequence ID" value="SVB53312.1"/>
    <property type="molecule type" value="Genomic_DNA"/>
</dbReference>
<keyword evidence="6" id="KW-0411">Iron-sulfur</keyword>
<evidence type="ECO:0000256" key="4">
    <source>
        <dbReference type="ARBA" id="ARBA00023002"/>
    </source>
</evidence>
<keyword evidence="7" id="KW-0520">NAD</keyword>
<evidence type="ECO:0000256" key="5">
    <source>
        <dbReference type="ARBA" id="ARBA00023004"/>
    </source>
</evidence>
<keyword evidence="3" id="KW-0479">Metal-binding</keyword>
<gene>
    <name evidence="9" type="ORF">METZ01_LOCUS206166</name>
</gene>
<reference evidence="9" key="1">
    <citation type="submission" date="2018-05" db="EMBL/GenBank/DDBJ databases">
        <authorList>
            <person name="Lanie J.A."/>
            <person name="Ng W.-L."/>
            <person name="Kazmierczak K.M."/>
            <person name="Andrzejewski T.M."/>
            <person name="Davidsen T.M."/>
            <person name="Wayne K.J."/>
            <person name="Tettelin H."/>
            <person name="Glass J.I."/>
            <person name="Rusch D."/>
            <person name="Podicherti R."/>
            <person name="Tsui H.-C.T."/>
            <person name="Winkler M.E."/>
        </authorList>
    </citation>
    <scope>NUCLEOTIDE SEQUENCE</scope>
</reference>
<keyword evidence="4" id="KW-0560">Oxidoreductase</keyword>
<dbReference type="PROSITE" id="PS51296">
    <property type="entry name" value="RIESKE"/>
    <property type="match status" value="1"/>
</dbReference>
<dbReference type="InterPro" id="IPR036922">
    <property type="entry name" value="Rieske_2Fe-2S_sf"/>
</dbReference>
<keyword evidence="5" id="KW-0408">Iron</keyword>
<dbReference type="PANTHER" id="PTHR43756">
    <property type="entry name" value="CHOLINE MONOOXYGENASE, CHLOROPLASTIC"/>
    <property type="match status" value="1"/>
</dbReference>
<dbReference type="InterPro" id="IPR017941">
    <property type="entry name" value="Rieske_2Fe-2S"/>
</dbReference>
<dbReference type="AlphaFoldDB" id="A0A382ESK6"/>
<dbReference type="PRINTS" id="PR00090">
    <property type="entry name" value="RNGDIOXGNASE"/>
</dbReference>
<sequence>MAQTQPTDALSPKHAYRTLSSRYYWSPEIFEKEKTAILYRHWHYAGHISQFAAPGDYLTLRIGDEHLIVMRGDDGDLRGFFNVCRHRAHRLLENSGNVKAIVCPYHAWTYNRQGELRYARGTDAMPDFELEKHCLSCFKVEVFCNFVFVNLDTNAISLAEQAGDLAEDLKLRVPFLDQLKPILTDTGRPTSIDANWKVVMDNFLECYHCPKGHPAFADMIDMDSFENETFGLWSRQSASIVNPNNSAYQFSKDAPLQDANFWFLWPTLAMGYLPGEKIFFASAILPNGIDKTYRYGHRYVVDGAPLPGNYNDYINTVIVPEDIDLCESVQQGLMSQSYEDGPFVVDPNQLGISEHAVQQFHGLVRTALGNI</sequence>
<evidence type="ECO:0000256" key="3">
    <source>
        <dbReference type="ARBA" id="ARBA00022723"/>
    </source>
</evidence>
<dbReference type="SUPFAM" id="SSF55961">
    <property type="entry name" value="Bet v1-like"/>
    <property type="match status" value="1"/>
</dbReference>
<evidence type="ECO:0000256" key="2">
    <source>
        <dbReference type="ARBA" id="ARBA00022714"/>
    </source>
</evidence>
<dbReference type="InterPro" id="IPR001663">
    <property type="entry name" value="Rng_hydr_dOase-A"/>
</dbReference>
<dbReference type="PANTHER" id="PTHR43756:SF5">
    <property type="entry name" value="CHOLINE MONOOXYGENASE, CHLOROPLASTIC"/>
    <property type="match status" value="1"/>
</dbReference>
<protein>
    <recommendedName>
        <fullName evidence="8">Rieske domain-containing protein</fullName>
    </recommendedName>
</protein>
<dbReference type="InterPro" id="IPR015879">
    <property type="entry name" value="Ring_hydroxy_dOase_asu_C_dom"/>
</dbReference>
<name>A0A382ESK6_9ZZZZ</name>
<dbReference type="Pfam" id="PF00848">
    <property type="entry name" value="Ring_hydroxyl_A"/>
    <property type="match status" value="1"/>
</dbReference>